<protein>
    <submittedName>
        <fullName evidence="1">Uncharacterized protein</fullName>
    </submittedName>
</protein>
<evidence type="ECO:0000313" key="2">
    <source>
        <dbReference type="Proteomes" id="UP000031627"/>
    </source>
</evidence>
<accession>A0A090BWJ5</accession>
<sequence>MILVVVLINVDSFNSILINREFDFSMGMISILKSSIVEVFLLLEEVIYQFSSKSIFLLSKLINITAKFPDFSEFGPDSGLKNTSKFIYNNIILLKPGYLKINK</sequence>
<gene>
    <name evidence="1" type="ORF">TGUWTKB_4900</name>
</gene>
<dbReference type="AlphaFoldDB" id="A0A090BWJ5"/>
<dbReference type="HOGENOM" id="CLU_2262412_0_0_6"/>
<reference evidence="1 2" key="2">
    <citation type="journal article" date="2014" name="Curr. Biol.">
        <title>Symbiont-Supplemented Maternal Investment Underpinning Host's Ecological Adaptation.</title>
        <authorList>
            <person name="Kaiwa N."/>
            <person name="Hosokawa T."/>
            <person name="Nikoh N."/>
            <person name="Tanahashi M."/>
            <person name="Moriyama M."/>
            <person name="Meng X.Y."/>
            <person name="Maeda T."/>
            <person name="Yamaguchi K."/>
            <person name="Shigenobu S."/>
            <person name="Ito M."/>
            <person name="Fukatsu T."/>
        </authorList>
    </citation>
    <scope>NUCLEOTIDE SEQUENCE [LARGE SCALE GENOMIC DNA]</scope>
    <source>
        <strain evidence="1 2">UwTKB</strain>
    </source>
</reference>
<proteinExistence type="predicted"/>
<dbReference type="KEGG" id="sbw:TGUWTKB_4900"/>
<keyword evidence="2" id="KW-1185">Reference proteome</keyword>
<dbReference type="Proteomes" id="UP000031627">
    <property type="component" value="Chromosome"/>
</dbReference>
<evidence type="ECO:0000313" key="1">
    <source>
        <dbReference type="EMBL" id="BAP58716.1"/>
    </source>
</evidence>
<dbReference type="EMBL" id="AP014521">
    <property type="protein sequence ID" value="BAP58716.1"/>
    <property type="molecule type" value="Genomic_DNA"/>
</dbReference>
<reference evidence="2" key="1">
    <citation type="submission" date="2013-11" db="EMBL/GenBank/DDBJ databases">
        <title>Symbiont-containing voluminous jelly as an extraordinary maternal gift for overwintering insect nymphs.</title>
        <authorList>
            <person name="Kaiwa N."/>
            <person name="Hosokawa T."/>
            <person name="Nikoh N."/>
            <person name="Meng X.Y."/>
            <person name="Tanahashi M."/>
            <person name="Moriyama M."/>
            <person name="Maeda T."/>
            <person name="Yamaguchi K."/>
            <person name="Shigenobu S."/>
            <person name="Ito M."/>
            <person name="Fukatsu T."/>
        </authorList>
    </citation>
    <scope>NUCLEOTIDE SEQUENCE [LARGE SCALE GENOMIC DNA]</scope>
    <source>
        <strain evidence="2">UwTKB</strain>
    </source>
</reference>
<name>A0A090BWJ5_9ENTR</name>
<organism evidence="1 2">
    <name type="scientific">Candidatus Tachikawaea gelatinosa</name>
    <dbReference type="NCBI Taxonomy" id="1410383"/>
    <lineage>
        <taxon>Bacteria</taxon>
        <taxon>Pseudomonadati</taxon>
        <taxon>Pseudomonadota</taxon>
        <taxon>Gammaproteobacteria</taxon>
        <taxon>Enterobacterales</taxon>
        <taxon>Enterobacteriaceae</taxon>
        <taxon>Candidatus Tachikawaea</taxon>
    </lineage>
</organism>